<dbReference type="PANTHER" id="PTHR45937">
    <property type="entry name" value="ASPARAGINE SYNTHETASE DOMAIN-CONTAINING PROTEIN 1"/>
    <property type="match status" value="1"/>
</dbReference>
<feature type="domain" description="Glutamine amidotransferase type-2" evidence="5">
    <location>
        <begin position="105"/>
        <end position="215"/>
    </location>
</feature>
<keyword evidence="7" id="KW-1185">Reference proteome</keyword>
<dbReference type="Gene3D" id="3.60.20.10">
    <property type="entry name" value="Glutamine Phosphoribosylpyrophosphate, subunit 1, domain 1"/>
    <property type="match status" value="1"/>
</dbReference>
<organism evidence="6 7">
    <name type="scientific">Vigna mungo</name>
    <name type="common">Black gram</name>
    <name type="synonym">Phaseolus mungo</name>
    <dbReference type="NCBI Taxonomy" id="3915"/>
    <lineage>
        <taxon>Eukaryota</taxon>
        <taxon>Viridiplantae</taxon>
        <taxon>Streptophyta</taxon>
        <taxon>Embryophyta</taxon>
        <taxon>Tracheophyta</taxon>
        <taxon>Spermatophyta</taxon>
        <taxon>Magnoliopsida</taxon>
        <taxon>eudicotyledons</taxon>
        <taxon>Gunneridae</taxon>
        <taxon>Pentapetalae</taxon>
        <taxon>rosids</taxon>
        <taxon>fabids</taxon>
        <taxon>Fabales</taxon>
        <taxon>Fabaceae</taxon>
        <taxon>Papilionoideae</taxon>
        <taxon>50 kb inversion clade</taxon>
        <taxon>NPAAA clade</taxon>
        <taxon>indigoferoid/millettioid clade</taxon>
        <taxon>Phaseoleae</taxon>
        <taxon>Vigna</taxon>
    </lineage>
</organism>
<gene>
    <name evidence="6" type="ORF">V8G54_003022</name>
</gene>
<evidence type="ECO:0000256" key="1">
    <source>
        <dbReference type="ARBA" id="ARBA00022605"/>
    </source>
</evidence>
<dbReference type="Pfam" id="PF00733">
    <property type="entry name" value="Asn_synthase"/>
    <property type="match status" value="1"/>
</dbReference>
<evidence type="ECO:0000313" key="6">
    <source>
        <dbReference type="EMBL" id="WVZ24478.1"/>
    </source>
</evidence>
<evidence type="ECO:0000256" key="3">
    <source>
        <dbReference type="ARBA" id="ARBA00022962"/>
    </source>
</evidence>
<reference evidence="6 7" key="1">
    <citation type="journal article" date="2023" name="Life. Sci Alliance">
        <title>Evolutionary insights into 3D genome organization and epigenetic landscape of Vigna mungo.</title>
        <authorList>
            <person name="Junaid A."/>
            <person name="Singh B."/>
            <person name="Bhatia S."/>
        </authorList>
    </citation>
    <scope>NUCLEOTIDE SEQUENCE [LARGE SCALE GENOMIC DNA]</scope>
    <source>
        <strain evidence="6">Urdbean</strain>
    </source>
</reference>
<dbReference type="EMBL" id="CP144700">
    <property type="protein sequence ID" value="WVZ24478.1"/>
    <property type="molecule type" value="Genomic_DNA"/>
</dbReference>
<evidence type="ECO:0000259" key="5">
    <source>
        <dbReference type="Pfam" id="PF13537"/>
    </source>
</evidence>
<dbReference type="Gene3D" id="3.40.50.620">
    <property type="entry name" value="HUPs"/>
    <property type="match status" value="1"/>
</dbReference>
<keyword evidence="1" id="KW-0028">Amino-acid biosynthesis</keyword>
<evidence type="ECO:0000256" key="2">
    <source>
        <dbReference type="ARBA" id="ARBA00022888"/>
    </source>
</evidence>
<dbReference type="InterPro" id="IPR001962">
    <property type="entry name" value="Asn_synthase"/>
</dbReference>
<dbReference type="Pfam" id="PF13537">
    <property type="entry name" value="GATase_7"/>
    <property type="match status" value="1"/>
</dbReference>
<keyword evidence="3" id="KW-0315">Glutamine amidotransferase</keyword>
<dbReference type="CDD" id="cd01991">
    <property type="entry name" value="Asn_synthase_B_C"/>
    <property type="match status" value="1"/>
</dbReference>
<dbReference type="PANTHER" id="PTHR45937:SF1">
    <property type="entry name" value="ASPARAGINE SYNTHETASE DOMAIN-CONTAINING PROTEIN 1"/>
    <property type="match status" value="1"/>
</dbReference>
<dbReference type="AlphaFoldDB" id="A0AAQ3PA90"/>
<evidence type="ECO:0000259" key="4">
    <source>
        <dbReference type="Pfam" id="PF00733"/>
    </source>
</evidence>
<feature type="domain" description="Asparagine synthetase" evidence="4">
    <location>
        <begin position="653"/>
        <end position="729"/>
    </location>
</feature>
<protein>
    <recommendedName>
        <fullName evidence="8">Glutamine amidotransferase type-2 domain-containing protein</fullName>
    </recommendedName>
</protein>
<dbReference type="InterPro" id="IPR017932">
    <property type="entry name" value="GATase_2_dom"/>
</dbReference>
<evidence type="ECO:0008006" key="8">
    <source>
        <dbReference type="Google" id="ProtNLM"/>
    </source>
</evidence>
<dbReference type="CDD" id="cd03766">
    <property type="entry name" value="Gn_AT_II_novel"/>
    <property type="match status" value="1"/>
</dbReference>
<sequence>MCGIALIVSGIRIDTSCLPFDSTSSTRKTEKLLFSLDDLKSALRRRGPDSVCAKKLLLQSEENLISSFTDNGVSSSERDNADGIHTAKLHFFGATLQLRGINPLIQPLVDASGNVLVYNGEIFGGFDLESDCNDTEFLMRTLGECCSCASCSAGHCVECGKSSVLGVLSAIKGPWAIIYWQDSSRTLWFGRDGFGRRSLLVHWPTEDDPTFLLSSVSPVSPVQFAPGKNMCSLYGAAWMTRASSFNIVDTGSKQIGNASKDKTMFSQDEDKIIWKNCHSASCQEVPRDSHPFYSFFVFTVLCSEDETPNGIGCFSYWEELPCGIYSLHVDVSKPSGYLVAEVKMHGYANSMLTELIKWDRISVEPSSEDLKTCCHKFSRGQRAIHLASSESVPNETGSVQSAIPVSAQSLLEALKESVLRRTSLYTVYQHGAVSMTKHCVRDLSAKFIEGVDSKEEEMAVTSGIRQEEFVPVAILFSGGLDSMILAALLDKCLDPNYEIDLLNVSFDGHLAPDRQSAKAGLNELRRVAPSRKWRLVEIDADLSDLVFETSHVVSLINPANTYMVDLSNLMSNQLQLHLLRGDMHIIKDLNIGIALWLASGGNGWVSDANMSDNDNNHVRIKYESNAKILLVGSGADEQCAGYGRHRTSYRRGSWLGLHEEMRLDMQRIWRRNLGRDDRCIADNGKEARFPFLDEDVIRLLLDMPLWEVANLDQPIGIGDKKILREVAKLLGLYEAAVLPKRAIQFGSRIARESNRKNFGSNRAANQASAGSVRINRKSSFC</sequence>
<proteinExistence type="predicted"/>
<keyword evidence="2" id="KW-0061">Asparagine biosynthesis</keyword>
<dbReference type="GO" id="GO:0004066">
    <property type="term" value="F:asparagine synthase (glutamine-hydrolyzing) activity"/>
    <property type="evidence" value="ECO:0007669"/>
    <property type="project" value="InterPro"/>
</dbReference>
<dbReference type="SUPFAM" id="SSF52402">
    <property type="entry name" value="Adenine nucleotide alpha hydrolases-like"/>
    <property type="match status" value="1"/>
</dbReference>
<name>A0AAQ3PA90_VIGMU</name>
<dbReference type="Proteomes" id="UP001374535">
    <property type="component" value="Chromosome 1"/>
</dbReference>
<dbReference type="GO" id="GO:0006529">
    <property type="term" value="P:asparagine biosynthetic process"/>
    <property type="evidence" value="ECO:0007669"/>
    <property type="project" value="UniProtKB-KW"/>
</dbReference>
<accession>A0AAQ3PA90</accession>
<dbReference type="InterPro" id="IPR014729">
    <property type="entry name" value="Rossmann-like_a/b/a_fold"/>
</dbReference>
<dbReference type="InterPro" id="IPR029055">
    <property type="entry name" value="Ntn_hydrolases_N"/>
</dbReference>
<dbReference type="SUPFAM" id="SSF56235">
    <property type="entry name" value="N-terminal nucleophile aminohydrolases (Ntn hydrolases)"/>
    <property type="match status" value="1"/>
</dbReference>
<dbReference type="InterPro" id="IPR051857">
    <property type="entry name" value="Asn_synthetase_domain"/>
</dbReference>
<evidence type="ECO:0000313" key="7">
    <source>
        <dbReference type="Proteomes" id="UP001374535"/>
    </source>
</evidence>